<dbReference type="RefSeq" id="WP_147298364.1">
    <property type="nucleotide sequence ID" value="NZ_QREI01000010.1"/>
</dbReference>
<keyword evidence="4 6" id="KW-1133">Transmembrane helix</keyword>
<dbReference type="OrthoDB" id="1123449at2"/>
<keyword evidence="3 6" id="KW-0812">Transmembrane</keyword>
<evidence type="ECO:0000256" key="6">
    <source>
        <dbReference type="SAM" id="Phobius"/>
    </source>
</evidence>
<keyword evidence="5 6" id="KW-0472">Membrane</keyword>
<evidence type="ECO:0000256" key="5">
    <source>
        <dbReference type="ARBA" id="ARBA00023136"/>
    </source>
</evidence>
<feature type="transmembrane region" description="Helical" evidence="6">
    <location>
        <begin position="37"/>
        <end position="56"/>
    </location>
</feature>
<dbReference type="EMBL" id="QREI01000010">
    <property type="protein sequence ID" value="REE07810.1"/>
    <property type="molecule type" value="Genomic_DNA"/>
</dbReference>
<evidence type="ECO:0000256" key="2">
    <source>
        <dbReference type="ARBA" id="ARBA00022475"/>
    </source>
</evidence>
<keyword evidence="9" id="KW-1185">Reference proteome</keyword>
<dbReference type="GO" id="GO:0005886">
    <property type="term" value="C:plasma membrane"/>
    <property type="evidence" value="ECO:0007669"/>
    <property type="project" value="UniProtKB-SubCell"/>
</dbReference>
<feature type="transmembrane region" description="Helical" evidence="6">
    <location>
        <begin position="6"/>
        <end position="25"/>
    </location>
</feature>
<feature type="domain" description="Cardiolipin synthase N-terminal" evidence="7">
    <location>
        <begin position="15"/>
        <end position="54"/>
    </location>
</feature>
<evidence type="ECO:0000256" key="1">
    <source>
        <dbReference type="ARBA" id="ARBA00004651"/>
    </source>
</evidence>
<accession>A0A3D9LM25</accession>
<feature type="non-terminal residue" evidence="8">
    <location>
        <position position="76"/>
    </location>
</feature>
<evidence type="ECO:0000256" key="3">
    <source>
        <dbReference type="ARBA" id="ARBA00022692"/>
    </source>
</evidence>
<gene>
    <name evidence="8" type="ORF">DFQ09_1101</name>
</gene>
<sequence>METTLIIGFVILTIILWFWAIIDITRSRFKNPNMNTIWLLAVLFFPVLGSIFYFQLKKKYVTKEPRKFQPNFNRTE</sequence>
<proteinExistence type="predicted"/>
<dbReference type="AlphaFoldDB" id="A0A3D9LM25"/>
<evidence type="ECO:0000313" key="9">
    <source>
        <dbReference type="Proteomes" id="UP000256919"/>
    </source>
</evidence>
<name>A0A3D9LM25_9FLAO</name>
<evidence type="ECO:0000256" key="4">
    <source>
        <dbReference type="ARBA" id="ARBA00022989"/>
    </source>
</evidence>
<comment type="subcellular location">
    <subcellularLocation>
        <location evidence="1">Cell membrane</location>
        <topology evidence="1">Multi-pass membrane protein</topology>
    </subcellularLocation>
</comment>
<evidence type="ECO:0000259" key="7">
    <source>
        <dbReference type="Pfam" id="PF13396"/>
    </source>
</evidence>
<reference evidence="8 9" key="1">
    <citation type="submission" date="2018-07" db="EMBL/GenBank/DDBJ databases">
        <title>Genomic Encyclopedia of Type Strains, Phase III (KMG-III): the genomes of soil and plant-associated and newly described type strains.</title>
        <authorList>
            <person name="Whitman W."/>
        </authorList>
    </citation>
    <scope>NUCLEOTIDE SEQUENCE [LARGE SCALE GENOMIC DNA]</scope>
    <source>
        <strain evidence="8 9">CECT 7948</strain>
    </source>
</reference>
<dbReference type="Proteomes" id="UP000256919">
    <property type="component" value="Unassembled WGS sequence"/>
</dbReference>
<evidence type="ECO:0000313" key="8">
    <source>
        <dbReference type="EMBL" id="REE07810.1"/>
    </source>
</evidence>
<protein>
    <submittedName>
        <fullName evidence="8">Phospholipase D-like protein</fullName>
    </submittedName>
</protein>
<dbReference type="Pfam" id="PF13396">
    <property type="entry name" value="PLDc_N"/>
    <property type="match status" value="1"/>
</dbReference>
<dbReference type="InterPro" id="IPR027379">
    <property type="entry name" value="CLS_N"/>
</dbReference>
<keyword evidence="2" id="KW-1003">Cell membrane</keyword>
<comment type="caution">
    <text evidence="8">The sequence shown here is derived from an EMBL/GenBank/DDBJ whole genome shotgun (WGS) entry which is preliminary data.</text>
</comment>
<organism evidence="8 9">
    <name type="scientific">Winogradskyella pacifica</name>
    <dbReference type="NCBI Taxonomy" id="664642"/>
    <lineage>
        <taxon>Bacteria</taxon>
        <taxon>Pseudomonadati</taxon>
        <taxon>Bacteroidota</taxon>
        <taxon>Flavobacteriia</taxon>
        <taxon>Flavobacteriales</taxon>
        <taxon>Flavobacteriaceae</taxon>
        <taxon>Winogradskyella</taxon>
    </lineage>
</organism>